<gene>
    <name evidence="10" type="ORF">H7U32_04170</name>
</gene>
<dbReference type="PANTHER" id="PTHR42718">
    <property type="entry name" value="MAJOR FACILITATOR SUPERFAMILY MULTIDRUG TRANSPORTER MFSC"/>
    <property type="match status" value="1"/>
</dbReference>
<dbReference type="GO" id="GO:0022857">
    <property type="term" value="F:transmembrane transporter activity"/>
    <property type="evidence" value="ECO:0007669"/>
    <property type="project" value="InterPro"/>
</dbReference>
<dbReference type="Gene3D" id="1.20.1720.10">
    <property type="entry name" value="Multidrug resistance protein D"/>
    <property type="match status" value="1"/>
</dbReference>
<dbReference type="Gene3D" id="1.20.1250.20">
    <property type="entry name" value="MFS general substrate transporter like domains"/>
    <property type="match status" value="1"/>
</dbReference>
<evidence type="ECO:0000256" key="1">
    <source>
        <dbReference type="ARBA" id="ARBA00004651"/>
    </source>
</evidence>
<comment type="subcellular location">
    <subcellularLocation>
        <location evidence="1">Cell membrane</location>
        <topology evidence="1">Multi-pass membrane protein</topology>
    </subcellularLocation>
</comment>
<evidence type="ECO:0000259" key="9">
    <source>
        <dbReference type="PROSITE" id="PS50850"/>
    </source>
</evidence>
<evidence type="ECO:0000313" key="11">
    <source>
        <dbReference type="Proteomes" id="UP000718821"/>
    </source>
</evidence>
<evidence type="ECO:0000256" key="5">
    <source>
        <dbReference type="ARBA" id="ARBA00022692"/>
    </source>
</evidence>
<dbReference type="EMBL" id="JACLYU010000005">
    <property type="protein sequence ID" value="MBM6699527.1"/>
    <property type="molecule type" value="Genomic_DNA"/>
</dbReference>
<evidence type="ECO:0000256" key="4">
    <source>
        <dbReference type="ARBA" id="ARBA00022475"/>
    </source>
</evidence>
<evidence type="ECO:0000256" key="6">
    <source>
        <dbReference type="ARBA" id="ARBA00022989"/>
    </source>
</evidence>
<protein>
    <submittedName>
        <fullName evidence="10">Multidrug efflux MFS transporter</fullName>
    </submittedName>
</protein>
<comment type="caution">
    <text evidence="10">The sequence shown here is derived from an EMBL/GenBank/DDBJ whole genome shotgun (WGS) entry which is preliminary data.</text>
</comment>
<feature type="transmembrane region" description="Helical" evidence="8">
    <location>
        <begin position="383"/>
        <end position="403"/>
    </location>
</feature>
<dbReference type="InterPro" id="IPR004638">
    <property type="entry name" value="EmrB-like"/>
</dbReference>
<keyword evidence="7 8" id="KW-0472">Membrane</keyword>
<feature type="transmembrane region" description="Helical" evidence="8">
    <location>
        <begin position="131"/>
        <end position="157"/>
    </location>
</feature>
<dbReference type="NCBIfam" id="TIGR00711">
    <property type="entry name" value="efflux_EmrB"/>
    <property type="match status" value="1"/>
</dbReference>
<comment type="similarity">
    <text evidence="2">Belongs to the major facilitator superfamily. EmrB family.</text>
</comment>
<keyword evidence="4" id="KW-1003">Cell membrane</keyword>
<keyword evidence="6 8" id="KW-1133">Transmembrane helix</keyword>
<dbReference type="Pfam" id="PF07690">
    <property type="entry name" value="MFS_1"/>
    <property type="match status" value="1"/>
</dbReference>
<proteinExistence type="inferred from homology"/>
<dbReference type="CDD" id="cd17503">
    <property type="entry name" value="MFS_LmrB_MDR_like"/>
    <property type="match status" value="1"/>
</dbReference>
<dbReference type="PRINTS" id="PR01036">
    <property type="entry name" value="TCRTETB"/>
</dbReference>
<accession>A0A939B858</accession>
<dbReference type="InterPro" id="IPR020846">
    <property type="entry name" value="MFS_dom"/>
</dbReference>
<evidence type="ECO:0000256" key="7">
    <source>
        <dbReference type="ARBA" id="ARBA00023136"/>
    </source>
</evidence>
<feature type="transmembrane region" description="Helical" evidence="8">
    <location>
        <begin position="63"/>
        <end position="83"/>
    </location>
</feature>
<feature type="transmembrane region" description="Helical" evidence="8">
    <location>
        <begin position="486"/>
        <end position="506"/>
    </location>
</feature>
<feature type="transmembrane region" description="Helical" evidence="8">
    <location>
        <begin position="188"/>
        <end position="212"/>
    </location>
</feature>
<feature type="transmembrane region" description="Helical" evidence="8">
    <location>
        <begin position="250"/>
        <end position="269"/>
    </location>
</feature>
<dbReference type="InterPro" id="IPR011701">
    <property type="entry name" value="MFS"/>
</dbReference>
<dbReference type="InterPro" id="IPR036259">
    <property type="entry name" value="MFS_trans_sf"/>
</dbReference>
<feature type="transmembrane region" description="Helical" evidence="8">
    <location>
        <begin position="321"/>
        <end position="343"/>
    </location>
</feature>
<keyword evidence="11" id="KW-1185">Reference proteome</keyword>
<dbReference type="AlphaFoldDB" id="A0A939B858"/>
<feature type="transmembrane region" description="Helical" evidence="8">
    <location>
        <begin position="163"/>
        <end position="181"/>
    </location>
</feature>
<sequence length="547" mass="55934">MPVVPACPSSLNLPSLCHRWLHLASGVSPLLSRSIVSVSPSNPSSISPSSQSPARPLSGRARVLTVGAVTLGAFIALLNQTVMSPALPNLMRDFAVSEGTVQWVTSIYMLVSGIMVPISAYFIDRFTTRRLFFASMGLFIAGTALGAFAPGFGVLILGRVLQAAGSGILMPLVAVVPMLVYPPERRGMAMGVAGIVMAAGPSIGPVVGGAVIDSLGWRAMFLGIAAVGAAILAAGAVMLHNVGELRHPRLSVSSVILSTVAFGGLLYGFSTASDAGWTSPMVIVPIAVGVVAFVAFAVQQIRLREPLVEVRTLATADFRNAAIVVTLINASVAVTNVSLPLLLQNGMGVSATVTGAVMLPAALVGLVMSPVSGALFDRFGARWMAIGGTALMVLAMGSMGLFAHRGSSVALVATLCGLQGLGQALANMPVNTWGINALPDAMIAHGNAIANTGRQVFGAISTALIVTVMSGVQAGRQSAGAAEATVAGVSASYVICAAIALVAMIWSAVTVRDRRREPVLVPVETHAVRAPEVPVDAPATPRVDSAA</sequence>
<dbReference type="GO" id="GO:0005886">
    <property type="term" value="C:plasma membrane"/>
    <property type="evidence" value="ECO:0007669"/>
    <property type="project" value="UniProtKB-SubCell"/>
</dbReference>
<feature type="transmembrane region" description="Helical" evidence="8">
    <location>
        <begin position="103"/>
        <end position="124"/>
    </location>
</feature>
<feature type="domain" description="Major facilitator superfamily (MFS) profile" evidence="9">
    <location>
        <begin position="65"/>
        <end position="515"/>
    </location>
</feature>
<keyword evidence="3" id="KW-0813">Transport</keyword>
<keyword evidence="5 8" id="KW-0812">Transmembrane</keyword>
<reference evidence="10" key="1">
    <citation type="submission" date="2020-08" db="EMBL/GenBank/DDBJ databases">
        <authorList>
            <person name="Cejkova D."/>
            <person name="Kubasova T."/>
            <person name="Jahodarova E."/>
            <person name="Rychlik I."/>
        </authorList>
    </citation>
    <scope>NUCLEOTIDE SEQUENCE</scope>
    <source>
        <strain evidence="10">An836</strain>
    </source>
</reference>
<name>A0A939B858_9BIFI</name>
<dbReference type="PANTHER" id="PTHR42718:SF9">
    <property type="entry name" value="MAJOR FACILITATOR SUPERFAMILY MULTIDRUG TRANSPORTER MFSC"/>
    <property type="match status" value="1"/>
</dbReference>
<evidence type="ECO:0000256" key="2">
    <source>
        <dbReference type="ARBA" id="ARBA00008537"/>
    </source>
</evidence>
<reference evidence="10" key="2">
    <citation type="journal article" date="2021" name="Sci. Rep.">
        <title>The distribution of antibiotic resistance genes in chicken gut microbiota commensals.</title>
        <authorList>
            <person name="Juricova H."/>
            <person name="Matiasovicova J."/>
            <person name="Kubasova T."/>
            <person name="Cejkova D."/>
            <person name="Rychlik I."/>
        </authorList>
    </citation>
    <scope>NUCLEOTIDE SEQUENCE</scope>
    <source>
        <strain evidence="10">An836</strain>
    </source>
</reference>
<evidence type="ECO:0000256" key="3">
    <source>
        <dbReference type="ARBA" id="ARBA00022448"/>
    </source>
</evidence>
<dbReference type="PROSITE" id="PS50850">
    <property type="entry name" value="MFS"/>
    <property type="match status" value="1"/>
</dbReference>
<feature type="transmembrane region" description="Helical" evidence="8">
    <location>
        <begin position="349"/>
        <end position="371"/>
    </location>
</feature>
<dbReference type="SUPFAM" id="SSF103473">
    <property type="entry name" value="MFS general substrate transporter"/>
    <property type="match status" value="1"/>
</dbReference>
<feature type="transmembrane region" description="Helical" evidence="8">
    <location>
        <begin position="456"/>
        <end position="474"/>
    </location>
</feature>
<evidence type="ECO:0000256" key="8">
    <source>
        <dbReference type="SAM" id="Phobius"/>
    </source>
</evidence>
<feature type="transmembrane region" description="Helical" evidence="8">
    <location>
        <begin position="281"/>
        <end position="301"/>
    </location>
</feature>
<feature type="transmembrane region" description="Helical" evidence="8">
    <location>
        <begin position="409"/>
        <end position="435"/>
    </location>
</feature>
<organism evidence="10 11">
    <name type="scientific">Bifidobacterium pullorum subsp. saeculare</name>
    <dbReference type="NCBI Taxonomy" id="78257"/>
    <lineage>
        <taxon>Bacteria</taxon>
        <taxon>Bacillati</taxon>
        <taxon>Actinomycetota</taxon>
        <taxon>Actinomycetes</taxon>
        <taxon>Bifidobacteriales</taxon>
        <taxon>Bifidobacteriaceae</taxon>
        <taxon>Bifidobacterium</taxon>
    </lineage>
</organism>
<evidence type="ECO:0000313" key="10">
    <source>
        <dbReference type="EMBL" id="MBM6699527.1"/>
    </source>
</evidence>
<feature type="transmembrane region" description="Helical" evidence="8">
    <location>
        <begin position="218"/>
        <end position="238"/>
    </location>
</feature>
<dbReference type="Proteomes" id="UP000718821">
    <property type="component" value="Unassembled WGS sequence"/>
</dbReference>